<protein>
    <recommendedName>
        <fullName evidence="3">BZIP domain-containing protein</fullName>
    </recommendedName>
</protein>
<dbReference type="OrthoDB" id="5571888at2759"/>
<sequence length="606" mass="66723">MTATFSAMGFNTQFQGNQCIDPADMDNFVDFGTMPSPTPSGSNSKAPMSRSASTMTSPTNTIVPLDFNEEQAPIKPSHEYSRFKQQTGLPTGSYQSLTGLPQEFDGFSNSGLDLGIGSSSMFNGMGSNSGLGIDDSMNFEMTSSNGLPAFFYPNRPSDTDDFIDPSAISQEEQPQPNVRFYPGMHQQQAALAKAQQQAQQQRQQIIQQQQKQHGSEQPTRNQSTRKSVTPIDARTEETIARVVNQIRQNSSFASESGSPPSSAHHMSRSRKDEEDMDEDERLLASEEGKKLSSKERRQLRNKVSARAFRSRRKEYITQLEGEVAIKVNEANELKNENRALIEENARFRELTVKLLRHPAFTPFLEDISRDPALSDSLSKVTSSMSASTSAEPTPSNKHVNSFSAPSQQMLDAPQNSDLHIGMATIPETQLDFSALNINGNNNWTMPGMNGFGFQQPQVFAVLEVPEGPAELLDAKALAGKGEESLIERFTPVEDAKEDYPVIETPTESEPKAVETIVDESVEFDESDPAFALYADIPVQTSSTAAPKEESFVPILGHITPEKAFARFELVLSDGSDAAALEERLAFLCARAERSFQHLQAMSAQFE</sequence>
<dbReference type="SUPFAM" id="SSF57959">
    <property type="entry name" value="Leucine zipper domain"/>
    <property type="match status" value="1"/>
</dbReference>
<evidence type="ECO:0000313" key="4">
    <source>
        <dbReference type="EMBL" id="KAF2104327.1"/>
    </source>
</evidence>
<feature type="region of interest" description="Disordered" evidence="2">
    <location>
        <begin position="33"/>
        <end position="59"/>
    </location>
</feature>
<keyword evidence="5" id="KW-1185">Reference proteome</keyword>
<dbReference type="InterPro" id="IPR004827">
    <property type="entry name" value="bZIP"/>
</dbReference>
<accession>A0A9P4ITS2</accession>
<feature type="region of interest" description="Disordered" evidence="2">
    <location>
        <begin position="250"/>
        <end position="305"/>
    </location>
</feature>
<name>A0A9P4ITS2_9PEZI</name>
<comment type="caution">
    <text evidence="4">The sequence shown here is derived from an EMBL/GenBank/DDBJ whole genome shotgun (WGS) entry which is preliminary data.</text>
</comment>
<evidence type="ECO:0000256" key="2">
    <source>
        <dbReference type="SAM" id="MobiDB-lite"/>
    </source>
</evidence>
<feature type="region of interest" description="Disordered" evidence="2">
    <location>
        <begin position="185"/>
        <end position="237"/>
    </location>
</feature>
<reference evidence="4" key="1">
    <citation type="journal article" date="2020" name="Stud. Mycol.">
        <title>101 Dothideomycetes genomes: a test case for predicting lifestyles and emergence of pathogens.</title>
        <authorList>
            <person name="Haridas S."/>
            <person name="Albert R."/>
            <person name="Binder M."/>
            <person name="Bloem J."/>
            <person name="Labutti K."/>
            <person name="Salamov A."/>
            <person name="Andreopoulos B."/>
            <person name="Baker S."/>
            <person name="Barry K."/>
            <person name="Bills G."/>
            <person name="Bluhm B."/>
            <person name="Cannon C."/>
            <person name="Castanera R."/>
            <person name="Culley D."/>
            <person name="Daum C."/>
            <person name="Ezra D."/>
            <person name="Gonzalez J."/>
            <person name="Henrissat B."/>
            <person name="Kuo A."/>
            <person name="Liang C."/>
            <person name="Lipzen A."/>
            <person name="Lutzoni F."/>
            <person name="Magnuson J."/>
            <person name="Mondo S."/>
            <person name="Nolan M."/>
            <person name="Ohm R."/>
            <person name="Pangilinan J."/>
            <person name="Park H.-J."/>
            <person name="Ramirez L."/>
            <person name="Alfaro M."/>
            <person name="Sun H."/>
            <person name="Tritt A."/>
            <person name="Yoshinaga Y."/>
            <person name="Zwiers L.-H."/>
            <person name="Turgeon B."/>
            <person name="Goodwin S."/>
            <person name="Spatafora J."/>
            <person name="Crous P."/>
            <person name="Grigoriev I."/>
        </authorList>
    </citation>
    <scope>NUCLEOTIDE SEQUENCE</scope>
    <source>
        <strain evidence="4">CBS 133067</strain>
    </source>
</reference>
<evidence type="ECO:0000313" key="5">
    <source>
        <dbReference type="Proteomes" id="UP000799772"/>
    </source>
</evidence>
<dbReference type="Pfam" id="PF00170">
    <property type="entry name" value="bZIP_1"/>
    <property type="match status" value="1"/>
</dbReference>
<dbReference type="PANTHER" id="PTHR37616">
    <property type="entry name" value="BZIP TRANSCRIPTION FACTOR 60-LIKE"/>
    <property type="match status" value="1"/>
</dbReference>
<evidence type="ECO:0000256" key="1">
    <source>
        <dbReference type="SAM" id="Coils"/>
    </source>
</evidence>
<dbReference type="PROSITE" id="PS50217">
    <property type="entry name" value="BZIP"/>
    <property type="match status" value="1"/>
</dbReference>
<dbReference type="SMART" id="SM00338">
    <property type="entry name" value="BRLZ"/>
    <property type="match status" value="1"/>
</dbReference>
<organism evidence="4 5">
    <name type="scientific">Rhizodiscina lignyota</name>
    <dbReference type="NCBI Taxonomy" id="1504668"/>
    <lineage>
        <taxon>Eukaryota</taxon>
        <taxon>Fungi</taxon>
        <taxon>Dikarya</taxon>
        <taxon>Ascomycota</taxon>
        <taxon>Pezizomycotina</taxon>
        <taxon>Dothideomycetes</taxon>
        <taxon>Pleosporomycetidae</taxon>
        <taxon>Aulographales</taxon>
        <taxon>Rhizodiscinaceae</taxon>
        <taxon>Rhizodiscina</taxon>
    </lineage>
</organism>
<dbReference type="Gene3D" id="1.20.5.170">
    <property type="match status" value="1"/>
</dbReference>
<evidence type="ECO:0000259" key="3">
    <source>
        <dbReference type="PROSITE" id="PS50217"/>
    </source>
</evidence>
<feature type="domain" description="BZIP" evidence="3">
    <location>
        <begin position="291"/>
        <end position="354"/>
    </location>
</feature>
<feature type="compositionally biased region" description="Polar residues" evidence="2">
    <location>
        <begin position="39"/>
        <end position="59"/>
    </location>
</feature>
<feature type="compositionally biased region" description="Low complexity" evidence="2">
    <location>
        <begin position="186"/>
        <end position="212"/>
    </location>
</feature>
<feature type="coiled-coil region" evidence="1">
    <location>
        <begin position="316"/>
        <end position="350"/>
    </location>
</feature>
<dbReference type="CDD" id="cd14810">
    <property type="entry name" value="bZIP_u1"/>
    <property type="match status" value="1"/>
</dbReference>
<feature type="compositionally biased region" description="Basic and acidic residues" evidence="2">
    <location>
        <begin position="281"/>
        <end position="298"/>
    </location>
</feature>
<dbReference type="InterPro" id="IPR046347">
    <property type="entry name" value="bZIP_sf"/>
</dbReference>
<dbReference type="GO" id="GO:0003700">
    <property type="term" value="F:DNA-binding transcription factor activity"/>
    <property type="evidence" value="ECO:0007669"/>
    <property type="project" value="InterPro"/>
</dbReference>
<feature type="compositionally biased region" description="Low complexity" evidence="2">
    <location>
        <begin position="250"/>
        <end position="263"/>
    </location>
</feature>
<gene>
    <name evidence="4" type="ORF">NA57DRAFT_51160</name>
</gene>
<keyword evidence="1" id="KW-0175">Coiled coil</keyword>
<proteinExistence type="predicted"/>
<dbReference type="EMBL" id="ML978121">
    <property type="protein sequence ID" value="KAF2104327.1"/>
    <property type="molecule type" value="Genomic_DNA"/>
</dbReference>
<dbReference type="AlphaFoldDB" id="A0A9P4ITS2"/>
<feature type="compositionally biased region" description="Polar residues" evidence="2">
    <location>
        <begin position="215"/>
        <end position="227"/>
    </location>
</feature>
<dbReference type="Proteomes" id="UP000799772">
    <property type="component" value="Unassembled WGS sequence"/>
</dbReference>
<dbReference type="PANTHER" id="PTHR37616:SF2">
    <property type="entry name" value="BZIP DOMAIN-CONTAINING PROTEIN"/>
    <property type="match status" value="1"/>
</dbReference>